<evidence type="ECO:0000313" key="1">
    <source>
        <dbReference type="EMBL" id="MCJ8501384.1"/>
    </source>
</evidence>
<dbReference type="EMBL" id="JALJRB010000013">
    <property type="protein sequence ID" value="MCJ8501384.1"/>
    <property type="molecule type" value="Genomic_DNA"/>
</dbReference>
<dbReference type="AlphaFoldDB" id="A0AA41R353"/>
<protein>
    <submittedName>
        <fullName evidence="1">Uncharacterized protein</fullName>
    </submittedName>
</protein>
<name>A0AA41R353_9BACT</name>
<dbReference type="RefSeq" id="WP_246908892.1">
    <property type="nucleotide sequence ID" value="NZ_JALJRB010000013.1"/>
</dbReference>
<reference evidence="1" key="1">
    <citation type="submission" date="2022-04" db="EMBL/GenBank/DDBJ databases">
        <title>Desulfatitalea alkaliphila sp. nov., a novel anaerobic sulfate-reducing bacterium isolated from terrestrial mud volcano, Taman Peninsula, Russia.</title>
        <authorList>
            <person name="Khomyakova M.A."/>
            <person name="Merkel A.Y."/>
            <person name="Slobodkin A.I."/>
        </authorList>
    </citation>
    <scope>NUCLEOTIDE SEQUENCE</scope>
    <source>
        <strain evidence="1">M08but</strain>
    </source>
</reference>
<proteinExistence type="predicted"/>
<organism evidence="1 2">
    <name type="scientific">Desulfatitalea alkaliphila</name>
    <dbReference type="NCBI Taxonomy" id="2929485"/>
    <lineage>
        <taxon>Bacteria</taxon>
        <taxon>Pseudomonadati</taxon>
        <taxon>Thermodesulfobacteriota</taxon>
        <taxon>Desulfobacteria</taxon>
        <taxon>Desulfobacterales</taxon>
        <taxon>Desulfosarcinaceae</taxon>
        <taxon>Desulfatitalea</taxon>
    </lineage>
</organism>
<dbReference type="Proteomes" id="UP001165427">
    <property type="component" value="Unassembled WGS sequence"/>
</dbReference>
<sequence>MNKVRPSAEQLSMYLERWDSLDNYVLQESSLRKLFAETYPRNVDMDDVLIKVCSLNDFYSTNIFSPFTVAKHIVDLDIDHRLANRDQTLVNDIAVVKVNGQKTINFYSFATKYCSHHFPEDYPIYDSFVEKMLMHFKRVDKFYKFKKDDLKHYPTYHAILMEFSRFYGLEGFTLKEVDKYLWQAGKEYFPKQY</sequence>
<comment type="caution">
    <text evidence="1">The sequence shown here is derived from an EMBL/GenBank/DDBJ whole genome shotgun (WGS) entry which is preliminary data.</text>
</comment>
<accession>A0AA41R353</accession>
<evidence type="ECO:0000313" key="2">
    <source>
        <dbReference type="Proteomes" id="UP001165427"/>
    </source>
</evidence>
<keyword evidence="2" id="KW-1185">Reference proteome</keyword>
<gene>
    <name evidence="1" type="ORF">MRX98_12435</name>
</gene>